<protein>
    <recommendedName>
        <fullName evidence="2">Dermonecrotic toxin N-terminal domain-containing protein</fullName>
    </recommendedName>
</protein>
<dbReference type="Pfam" id="PF20178">
    <property type="entry name" value="ToxA_N"/>
    <property type="match status" value="1"/>
</dbReference>
<dbReference type="AlphaFoldDB" id="A0A3M2UTY2"/>
<gene>
    <name evidence="3" type="ORF">APX70_06641</name>
</gene>
<reference evidence="3 4" key="1">
    <citation type="submission" date="2018-08" db="EMBL/GenBank/DDBJ databases">
        <title>Recombination of ecologically and evolutionarily significant loci maintains genetic cohesion in the Pseudomonas syringae species complex.</title>
        <authorList>
            <person name="Dillon M."/>
            <person name="Thakur S."/>
            <person name="Almeida R.N.D."/>
            <person name="Weir B.S."/>
            <person name="Guttman D.S."/>
        </authorList>
    </citation>
    <scope>NUCLEOTIDE SEQUENCE [LARGE SCALE GENOMIC DNA]</scope>
    <source>
        <strain evidence="3 4">88_10</strain>
    </source>
</reference>
<dbReference type="Proteomes" id="UP000282378">
    <property type="component" value="Unassembled WGS sequence"/>
</dbReference>
<dbReference type="InterPro" id="IPR046673">
    <property type="entry name" value="ToxA_N"/>
</dbReference>
<evidence type="ECO:0000259" key="2">
    <source>
        <dbReference type="Pfam" id="PF20178"/>
    </source>
</evidence>
<sequence length="218" mass="24981">MDDEFVANQNAGNPFGDDQDSDAAFWERVSEDFSVSDYFRLNPINLQSPAALAARDVAQECQSKWGIEIDPDDTLITTLYIEDPKLYPAPHRANVAHSMTLTEALLRNWQQKGNGDWFDHLGHLQPHHEGGLDCQVVDEKLPPYDCVAYEAVYRKSDPQHYDSTTQLRLTAEAFKQYIWDHNLQAGYLAYLKQFWQAHADDYNLMLKAGLFRAAWLQA</sequence>
<feature type="region of interest" description="Disordered" evidence="1">
    <location>
        <begin position="1"/>
        <end position="20"/>
    </location>
</feature>
<dbReference type="EMBL" id="RBNL01004531">
    <property type="protein sequence ID" value="RML30403.1"/>
    <property type="molecule type" value="Genomic_DNA"/>
</dbReference>
<feature type="non-terminal residue" evidence="3">
    <location>
        <position position="218"/>
    </location>
</feature>
<evidence type="ECO:0000313" key="3">
    <source>
        <dbReference type="EMBL" id="RML30403.1"/>
    </source>
</evidence>
<name>A0A3M2UTY2_PSEYM</name>
<evidence type="ECO:0000313" key="4">
    <source>
        <dbReference type="Proteomes" id="UP000282378"/>
    </source>
</evidence>
<comment type="caution">
    <text evidence="3">The sequence shown here is derived from an EMBL/GenBank/DDBJ whole genome shotgun (WGS) entry which is preliminary data.</text>
</comment>
<accession>A0A3M2UTY2</accession>
<proteinExistence type="predicted"/>
<evidence type="ECO:0000256" key="1">
    <source>
        <dbReference type="SAM" id="MobiDB-lite"/>
    </source>
</evidence>
<feature type="domain" description="Dermonecrotic toxin N-terminal" evidence="2">
    <location>
        <begin position="45"/>
        <end position="217"/>
    </location>
</feature>
<organism evidence="3 4">
    <name type="scientific">Pseudomonas syringae pv. maculicola</name>
    <dbReference type="NCBI Taxonomy" id="59511"/>
    <lineage>
        <taxon>Bacteria</taxon>
        <taxon>Pseudomonadati</taxon>
        <taxon>Pseudomonadota</taxon>
        <taxon>Gammaproteobacteria</taxon>
        <taxon>Pseudomonadales</taxon>
        <taxon>Pseudomonadaceae</taxon>
        <taxon>Pseudomonas</taxon>
    </lineage>
</organism>